<evidence type="ECO:0000259" key="1">
    <source>
        <dbReference type="PROSITE" id="PS50042"/>
    </source>
</evidence>
<feature type="domain" description="Cyclic nucleotide-binding" evidence="1">
    <location>
        <begin position="14"/>
        <end position="134"/>
    </location>
</feature>
<dbReference type="GO" id="GO:0005829">
    <property type="term" value="C:cytosol"/>
    <property type="evidence" value="ECO:0007669"/>
    <property type="project" value="TreeGrafter"/>
</dbReference>
<protein>
    <recommendedName>
        <fullName evidence="1">Cyclic nucleotide-binding domain-containing protein</fullName>
    </recommendedName>
</protein>
<dbReference type="CDD" id="cd00038">
    <property type="entry name" value="CAP_ED"/>
    <property type="match status" value="1"/>
</dbReference>
<dbReference type="AlphaFoldDB" id="A0A1W1HCG7"/>
<proteinExistence type="predicted"/>
<dbReference type="InterPro" id="IPR050503">
    <property type="entry name" value="cAMP-dep_PK_reg_su-like"/>
</dbReference>
<sequence length="164" mass="18101">MGYFLDELFSSIPLFATLSRSDMSYLSSRIDYIFDYFGEDDILIKEGSASTSFFILIKGTAKVTFNNSPDEIVTILNPGDIFGEMSYLTGKPRSANVTACSDVMVMQLSSNSLQELPPKIRDIIKDKLIELMTTRLKSMTSDDSEAESNKPAGLINGVLGWLGI</sequence>
<reference evidence="2 3" key="1">
    <citation type="submission" date="2017-03" db="EMBL/GenBank/DDBJ databases">
        <authorList>
            <person name="Afonso C.L."/>
            <person name="Miller P.J."/>
            <person name="Scott M.A."/>
            <person name="Spackman E."/>
            <person name="Goraichik I."/>
            <person name="Dimitrov K.M."/>
            <person name="Suarez D.L."/>
            <person name="Swayne D.E."/>
        </authorList>
    </citation>
    <scope>NUCLEOTIDE SEQUENCE [LARGE SCALE GENOMIC DNA]</scope>
    <source>
        <strain evidence="2">PRJEB14757</strain>
    </source>
</reference>
<dbReference type="PROSITE" id="PS50042">
    <property type="entry name" value="CNMP_BINDING_3"/>
    <property type="match status" value="1"/>
</dbReference>
<dbReference type="InterPro" id="IPR018490">
    <property type="entry name" value="cNMP-bd_dom_sf"/>
</dbReference>
<accession>A0A1W1HCG7</accession>
<dbReference type="OrthoDB" id="892842at2"/>
<dbReference type="SMART" id="SM00100">
    <property type="entry name" value="cNMP"/>
    <property type="match status" value="1"/>
</dbReference>
<dbReference type="InterPro" id="IPR014710">
    <property type="entry name" value="RmlC-like_jellyroll"/>
</dbReference>
<dbReference type="PANTHER" id="PTHR11635:SF152">
    <property type="entry name" value="CAMP-DEPENDENT PROTEIN KINASE TYPE I REGULATORY SUBUNIT-RELATED"/>
    <property type="match status" value="1"/>
</dbReference>
<dbReference type="Gene3D" id="2.60.120.10">
    <property type="entry name" value="Jelly Rolls"/>
    <property type="match status" value="1"/>
</dbReference>
<keyword evidence="3" id="KW-1185">Reference proteome</keyword>
<dbReference type="EMBL" id="FWEV01000128">
    <property type="protein sequence ID" value="SLM30149.1"/>
    <property type="molecule type" value="Genomic_DNA"/>
</dbReference>
<organism evidence="2 3">
    <name type="scientific">Desulfamplus magnetovallimortis</name>
    <dbReference type="NCBI Taxonomy" id="1246637"/>
    <lineage>
        <taxon>Bacteria</taxon>
        <taxon>Pseudomonadati</taxon>
        <taxon>Thermodesulfobacteriota</taxon>
        <taxon>Desulfobacteria</taxon>
        <taxon>Desulfobacterales</taxon>
        <taxon>Desulfobacteraceae</taxon>
        <taxon>Desulfamplus</taxon>
    </lineage>
</organism>
<dbReference type="RefSeq" id="WP_080807695.1">
    <property type="nucleotide sequence ID" value="NZ_LT828558.1"/>
</dbReference>
<dbReference type="SUPFAM" id="SSF51206">
    <property type="entry name" value="cAMP-binding domain-like"/>
    <property type="match status" value="1"/>
</dbReference>
<dbReference type="Proteomes" id="UP000191931">
    <property type="component" value="Unassembled WGS sequence"/>
</dbReference>
<dbReference type="PANTHER" id="PTHR11635">
    <property type="entry name" value="CAMP-DEPENDENT PROTEIN KINASE REGULATORY CHAIN"/>
    <property type="match status" value="1"/>
</dbReference>
<evidence type="ECO:0000313" key="3">
    <source>
        <dbReference type="Proteomes" id="UP000191931"/>
    </source>
</evidence>
<dbReference type="Pfam" id="PF00027">
    <property type="entry name" value="cNMP_binding"/>
    <property type="match status" value="1"/>
</dbReference>
<gene>
    <name evidence="2" type="ORF">MTBBW1_2130044</name>
</gene>
<evidence type="ECO:0000313" key="2">
    <source>
        <dbReference type="EMBL" id="SLM30149.1"/>
    </source>
</evidence>
<dbReference type="STRING" id="1246637.MTBBW1_2130044"/>
<dbReference type="GO" id="GO:0005952">
    <property type="term" value="C:cAMP-dependent protein kinase complex"/>
    <property type="evidence" value="ECO:0007669"/>
    <property type="project" value="InterPro"/>
</dbReference>
<name>A0A1W1HCG7_9BACT</name>
<dbReference type="InterPro" id="IPR000595">
    <property type="entry name" value="cNMP-bd_dom"/>
</dbReference>